<evidence type="ECO:0000256" key="5">
    <source>
        <dbReference type="ARBA" id="ARBA00022692"/>
    </source>
</evidence>
<dbReference type="Proteomes" id="UP001465153">
    <property type="component" value="Unassembled WGS sequence"/>
</dbReference>
<evidence type="ECO:0000256" key="7">
    <source>
        <dbReference type="ARBA" id="ARBA00023004"/>
    </source>
</evidence>
<dbReference type="InterPro" id="IPR036942">
    <property type="entry name" value="Beta-barrel_TonB_sf"/>
</dbReference>
<keyword evidence="4" id="KW-0410">Iron transport</keyword>
<dbReference type="PANTHER" id="PTHR32552:SF68">
    <property type="entry name" value="FERRICHROME OUTER MEMBRANE TRANSPORTER_PHAGE RECEPTOR"/>
    <property type="match status" value="1"/>
</dbReference>
<dbReference type="InterPro" id="IPR012910">
    <property type="entry name" value="Plug_dom"/>
</dbReference>
<keyword evidence="3 11" id="KW-1134">Transmembrane beta strand</keyword>
<proteinExistence type="inferred from homology"/>
<keyword evidence="7" id="KW-0408">Iron</keyword>
<evidence type="ECO:0000256" key="10">
    <source>
        <dbReference type="ARBA" id="ARBA00023237"/>
    </source>
</evidence>
<feature type="domain" description="TonB-dependent receptor plug" evidence="12">
    <location>
        <begin position="41"/>
        <end position="137"/>
    </location>
</feature>
<evidence type="ECO:0000256" key="4">
    <source>
        <dbReference type="ARBA" id="ARBA00022496"/>
    </source>
</evidence>
<accession>A0ABQ0A7T7</accession>
<evidence type="ECO:0000256" key="6">
    <source>
        <dbReference type="ARBA" id="ARBA00022729"/>
    </source>
</evidence>
<comment type="subcellular location">
    <subcellularLocation>
        <location evidence="1 11">Cell outer membrane</location>
        <topology evidence="1 11">Multi-pass membrane protein</topology>
    </subcellularLocation>
</comment>
<dbReference type="Gene3D" id="2.40.170.20">
    <property type="entry name" value="TonB-dependent receptor, beta-barrel domain"/>
    <property type="match status" value="1"/>
</dbReference>
<evidence type="ECO:0000256" key="2">
    <source>
        <dbReference type="ARBA" id="ARBA00022448"/>
    </source>
</evidence>
<dbReference type="InterPro" id="IPR037066">
    <property type="entry name" value="Plug_dom_sf"/>
</dbReference>
<dbReference type="InterPro" id="IPR018247">
    <property type="entry name" value="EF_Hand_1_Ca_BS"/>
</dbReference>
<keyword evidence="8" id="KW-0406">Ion transport</keyword>
<dbReference type="InterPro" id="IPR039426">
    <property type="entry name" value="TonB-dep_rcpt-like"/>
</dbReference>
<sequence>MTSVVAQAQTNTDGIEEVIVEGSLGSLPGEDVEIFGFGKSLLETPRSASTISAEQLERFNVDDIDELVAFAPGTFTQSFFGVAGSLDVRGTPGETYFRGVKRLDNPGNYPTPIGASSRVDIVRGPASPIFGPAKIGGYLNFNPKSSRADGGQYLTEHEGAVSYTTGSWDKEVFTAEVGGPLAENVGYYLYGEYEDSGSYYDNTATEQTILQASFDMDVSDNLRLQWGGMYHDFEGNQVAGWNRLTQDLIDNGTYITGTPTPLDTDGDGFISHQEYFAAPVSQFFFGQDSITAEALNPELALQNVGTAQLDGSDVLVAEDDTLENEAITLYFDIIYTTDSGWEIKNQLFYDAYDNLNENAYGFSQFHDSFVIEDKLVFSKAFEFDTFTTSLQLSPSIRYTDFKHGDDFTNEFFDRRDLTGPSTSLDRRLLATQINDDYTEYYEGDYVDYGLAVLADFSFDSGISVVLGARYDFIDIESSTPVDLLLLNNPTSGFGTVSPDGQFLVSPFAADPLNPTPGDITAPISAENEEDAVSWNVSLSYDSPIGLIPYVTFSEQTTVIAGQGAEINTANVASGASVDSSTLEEFGLKGSFLNDSLYFAVSYYEQERTDFNAQAIVTNSADLTEGLEAEVRWVVNESLVLTAGYTRVEVTNLDAESNGNGRFSFFGAEDLPEGVDPSLIYGGVVNGISFSPNARKAGIPENIYTLTGTYDFGNGFAVNSSIIHSEETFSGFSQAVELPSYTLVNAGVFYETDQFTFSLTGKNLTDEEYFRANFPNLFGSQIVLPELPRHFQASVAYKF</sequence>
<evidence type="ECO:0000256" key="9">
    <source>
        <dbReference type="ARBA" id="ARBA00023136"/>
    </source>
</evidence>
<dbReference type="EMBL" id="BAABWN010000004">
    <property type="protein sequence ID" value="GAA6167721.1"/>
    <property type="molecule type" value="Genomic_DNA"/>
</dbReference>
<keyword evidence="13" id="KW-0675">Receptor</keyword>
<dbReference type="PANTHER" id="PTHR32552">
    <property type="entry name" value="FERRICHROME IRON RECEPTOR-RELATED"/>
    <property type="match status" value="1"/>
</dbReference>
<evidence type="ECO:0000256" key="11">
    <source>
        <dbReference type="PROSITE-ProRule" id="PRU01360"/>
    </source>
</evidence>
<protein>
    <submittedName>
        <fullName evidence="13">TonB-dependent receptor</fullName>
    </submittedName>
</protein>
<keyword evidence="9 11" id="KW-0472">Membrane</keyword>
<reference evidence="13 14" key="1">
    <citation type="submission" date="2024-04" db="EMBL/GenBank/DDBJ databases">
        <title>Draft genome sequence of Sessilibacter corallicola NBRC 116591.</title>
        <authorList>
            <person name="Miyakawa T."/>
            <person name="Kusuya Y."/>
            <person name="Miura T."/>
        </authorList>
    </citation>
    <scope>NUCLEOTIDE SEQUENCE [LARGE SCALE GENOMIC DNA]</scope>
    <source>
        <strain evidence="13 14">KU-00831-HH</strain>
    </source>
</reference>
<evidence type="ECO:0000256" key="1">
    <source>
        <dbReference type="ARBA" id="ARBA00004571"/>
    </source>
</evidence>
<evidence type="ECO:0000313" key="13">
    <source>
        <dbReference type="EMBL" id="GAA6167721.1"/>
    </source>
</evidence>
<keyword evidence="6" id="KW-0732">Signal</keyword>
<keyword evidence="2 11" id="KW-0813">Transport</keyword>
<dbReference type="Pfam" id="PF07715">
    <property type="entry name" value="Plug"/>
    <property type="match status" value="1"/>
</dbReference>
<gene>
    <name evidence="13" type="ORF">NBRC116591_15310</name>
</gene>
<organism evidence="13 14">
    <name type="scientific">Sessilibacter corallicola</name>
    <dbReference type="NCBI Taxonomy" id="2904075"/>
    <lineage>
        <taxon>Bacteria</taxon>
        <taxon>Pseudomonadati</taxon>
        <taxon>Pseudomonadota</taxon>
        <taxon>Gammaproteobacteria</taxon>
        <taxon>Cellvibrionales</taxon>
        <taxon>Cellvibrionaceae</taxon>
        <taxon>Sessilibacter</taxon>
    </lineage>
</organism>
<dbReference type="Gene3D" id="2.170.130.10">
    <property type="entry name" value="TonB-dependent receptor, plug domain"/>
    <property type="match status" value="1"/>
</dbReference>
<evidence type="ECO:0000256" key="3">
    <source>
        <dbReference type="ARBA" id="ARBA00022452"/>
    </source>
</evidence>
<keyword evidence="14" id="KW-1185">Reference proteome</keyword>
<comment type="caution">
    <text evidence="13">The sequence shown here is derived from an EMBL/GenBank/DDBJ whole genome shotgun (WGS) entry which is preliminary data.</text>
</comment>
<dbReference type="PROSITE" id="PS52016">
    <property type="entry name" value="TONB_DEPENDENT_REC_3"/>
    <property type="match status" value="1"/>
</dbReference>
<comment type="similarity">
    <text evidence="11">Belongs to the TonB-dependent receptor family.</text>
</comment>
<dbReference type="SUPFAM" id="SSF56935">
    <property type="entry name" value="Porins"/>
    <property type="match status" value="1"/>
</dbReference>
<evidence type="ECO:0000256" key="8">
    <source>
        <dbReference type="ARBA" id="ARBA00023065"/>
    </source>
</evidence>
<name>A0ABQ0A7T7_9GAMM</name>
<keyword evidence="5 11" id="KW-0812">Transmembrane</keyword>
<keyword evidence="10 11" id="KW-0998">Cell outer membrane</keyword>
<dbReference type="PROSITE" id="PS00018">
    <property type="entry name" value="EF_HAND_1"/>
    <property type="match status" value="1"/>
</dbReference>
<evidence type="ECO:0000313" key="14">
    <source>
        <dbReference type="Proteomes" id="UP001465153"/>
    </source>
</evidence>
<evidence type="ECO:0000259" key="12">
    <source>
        <dbReference type="Pfam" id="PF07715"/>
    </source>
</evidence>